<dbReference type="SUPFAM" id="SSF103473">
    <property type="entry name" value="MFS general substrate transporter"/>
    <property type="match status" value="1"/>
</dbReference>
<proteinExistence type="predicted"/>
<keyword evidence="4 7" id="KW-1133">Transmembrane helix</keyword>
<dbReference type="CDD" id="cd17330">
    <property type="entry name" value="MFS_SLC46_TetA_like"/>
    <property type="match status" value="1"/>
</dbReference>
<dbReference type="GO" id="GO:0022857">
    <property type="term" value="F:transmembrane transporter activity"/>
    <property type="evidence" value="ECO:0007669"/>
    <property type="project" value="InterPro"/>
</dbReference>
<dbReference type="PANTHER" id="PTHR23504:SF15">
    <property type="entry name" value="MAJOR FACILITATOR SUPERFAMILY (MFS) PROFILE DOMAIN-CONTAINING PROTEIN"/>
    <property type="match status" value="1"/>
</dbReference>
<sequence>MAILSTVLVSESLSATLMMPFVGLFVAHLEDIPPSEAGYVSGLLISIYQLGQMLTGKLWGTASDRVGRKPMIQMGLLANAVVSIFFGLSPNLKFCIITRFIQGCANGNVLVAKTVIADITDKDTEGIGFAAISIFWGVGSVVGPALGGYLYNPSHHPVLGPRLFTGGMEDNDNIFVLHPALLPCVVISTFSAITLLVISHVLPETSRHPVDPFMSLFMSARHRERRMPDLAKQRSMAAASRSNDAEQIAVIEDEDDDENDVAEDAWQNVAAADNFSGHPSSALLRPPLLKKTFPCTNAPSAPEILNQAAALTSRAKDFVSQSPGAGRGGSTGRYGLSERLTSRAASYSSSVGLLQSARCGESDAPGQQRHLGEDVASPPLHRLETQFKEKICSDMPLLCQSREGASDSGFTTRASEPKAFGYREALALPTSRNVMIIYMCIASTESALLEVIPLWAIAEREKGGLGFSSSDIGALLCISSIVYVAVSLAFSRILKCLGGATRPLWDFSVLLWCTTSILTPCCAYLTDKSTIFYAAAVATSTREIGLSWCYSIMFMYVVRSAPDECAGSINGIAQSIASFSRMLTMSVIPPIFAWSLNGVTHPFPFNYHFVFWLTCVPLLLSFVLSSILPLGQRRDRRQAHTSIDAVTAEQLRPWKAKVTPLQVRQLVAMMFVVFNESVSPTMLMPFVGALIAFLRGVRVKDAEYFSGKMIGVRMIDRVASAKNADTTVWMCAFFRFMHGLFNGNILAAKTTPQRCEGAFWAGTGRLGLLRHPSRALLHSFVVFTDTDLGMLVCTFCPMGVRPEGGAAARVSMAHLTMPLVHAASDAQTEQISIDIIASDAGNAADPAKTKDAVTTCISNSSLTAPSEYEEKEKPVPKRLATAKPPPVRNILLVSSAPFLAAKALFRIVEHHYANRMGLLRVSVCVGGTAMCISWRYSLSTMLTTRWVPQGHAGFIIEINYSRGALVRVCAPARS</sequence>
<feature type="transmembrane region" description="Helical" evidence="7">
    <location>
        <begin position="71"/>
        <end position="90"/>
    </location>
</feature>
<evidence type="ECO:0000256" key="6">
    <source>
        <dbReference type="SAM" id="MobiDB-lite"/>
    </source>
</evidence>
<organism evidence="9 10">
    <name type="scientific">Leishmania donovani</name>
    <dbReference type="NCBI Taxonomy" id="5661"/>
    <lineage>
        <taxon>Eukaryota</taxon>
        <taxon>Discoba</taxon>
        <taxon>Euglenozoa</taxon>
        <taxon>Kinetoplastea</taxon>
        <taxon>Metakinetoplastina</taxon>
        <taxon>Trypanosomatida</taxon>
        <taxon>Trypanosomatidae</taxon>
        <taxon>Leishmaniinae</taxon>
        <taxon>Leishmania</taxon>
    </lineage>
</organism>
<feature type="transmembrane region" description="Helical" evidence="7">
    <location>
        <begin position="666"/>
        <end position="694"/>
    </location>
</feature>
<evidence type="ECO:0000256" key="3">
    <source>
        <dbReference type="ARBA" id="ARBA00022692"/>
    </source>
</evidence>
<comment type="caution">
    <text evidence="9">The sequence shown here is derived from an EMBL/GenBank/DDBJ whole genome shotgun (WGS) entry which is preliminary data.</text>
</comment>
<feature type="transmembrane region" description="Helical" evidence="7">
    <location>
        <begin position="579"/>
        <end position="597"/>
    </location>
</feature>
<feature type="transmembrane region" description="Helical" evidence="7">
    <location>
        <begin position="128"/>
        <end position="151"/>
    </location>
</feature>
<protein>
    <submittedName>
        <fullName evidence="9">Major Facilitator Superfamily protein</fullName>
    </submittedName>
</protein>
<feature type="transmembrane region" description="Helical" evidence="7">
    <location>
        <begin position="532"/>
        <end position="558"/>
    </location>
</feature>
<dbReference type="VEuPathDB" id="TriTrypDB:LdBPK_352860.1"/>
<evidence type="ECO:0000259" key="8">
    <source>
        <dbReference type="PROSITE" id="PS50850"/>
    </source>
</evidence>
<dbReference type="AlphaFoldDB" id="A0A504XGI5"/>
<dbReference type="PRINTS" id="PR01035">
    <property type="entry name" value="TCRTETA"/>
</dbReference>
<dbReference type="Pfam" id="PF07690">
    <property type="entry name" value="MFS_1"/>
    <property type="match status" value="1"/>
</dbReference>
<dbReference type="InterPro" id="IPR036259">
    <property type="entry name" value="MFS_trans_sf"/>
</dbReference>
<feature type="region of interest" description="Disordered" evidence="6">
    <location>
        <begin position="358"/>
        <end position="379"/>
    </location>
</feature>
<dbReference type="InterPro" id="IPR001958">
    <property type="entry name" value="Tet-R_TetA/multi-R_MdtG-like"/>
</dbReference>
<dbReference type="InterPro" id="IPR011701">
    <property type="entry name" value="MFS"/>
</dbReference>
<dbReference type="PROSITE" id="PS50850">
    <property type="entry name" value="MFS"/>
    <property type="match status" value="1"/>
</dbReference>
<evidence type="ECO:0000256" key="2">
    <source>
        <dbReference type="ARBA" id="ARBA00022448"/>
    </source>
</evidence>
<feature type="transmembrane region" description="Helical" evidence="7">
    <location>
        <begin position="503"/>
        <end position="526"/>
    </location>
</feature>
<comment type="subcellular location">
    <subcellularLocation>
        <location evidence="1">Membrane</location>
        <topology evidence="1">Multi-pass membrane protein</topology>
    </subcellularLocation>
</comment>
<evidence type="ECO:0000256" key="4">
    <source>
        <dbReference type="ARBA" id="ARBA00022989"/>
    </source>
</evidence>
<feature type="region of interest" description="Disordered" evidence="6">
    <location>
        <begin position="316"/>
        <end position="335"/>
    </location>
</feature>
<dbReference type="Proteomes" id="UP000318821">
    <property type="component" value="Unassembled WGS sequence"/>
</dbReference>
<dbReference type="PANTHER" id="PTHR23504">
    <property type="entry name" value="MAJOR FACILITATOR SUPERFAMILY DOMAIN-CONTAINING PROTEIN 10"/>
    <property type="match status" value="1"/>
</dbReference>
<evidence type="ECO:0000256" key="5">
    <source>
        <dbReference type="ARBA" id="ARBA00023136"/>
    </source>
</evidence>
<dbReference type="VEuPathDB" id="TriTrypDB:LdBPK_352870.1"/>
<feature type="transmembrane region" description="Helical" evidence="7">
    <location>
        <begin position="174"/>
        <end position="198"/>
    </location>
</feature>
<dbReference type="VEuPathDB" id="TriTrypDB:LDHU3_35.3710"/>
<feature type="domain" description="Major facilitator superfamily (MFS) profile" evidence="8">
    <location>
        <begin position="1"/>
        <end position="206"/>
    </location>
</feature>
<dbReference type="VEuPathDB" id="TriTrypDB:LDHU3_35.3690"/>
<reference evidence="10" key="1">
    <citation type="submission" date="2019-02" db="EMBL/GenBank/DDBJ databases">
        <title>FDA dAtabase for Regulatory Grade micrObial Sequences (FDA-ARGOS): Supporting development and validation of Infectious Disease Dx tests.</title>
        <authorList>
            <person name="Duncan R."/>
            <person name="Fisher C."/>
            <person name="Tallon L."/>
            <person name="Sadzewicz L."/>
            <person name="Sengamalay N."/>
            <person name="Ott S."/>
            <person name="Godinez A."/>
            <person name="Nagaraj S."/>
            <person name="Vavikolanu K."/>
            <person name="Vyas G."/>
            <person name="Nadendla S."/>
            <person name="Aluvathingal J."/>
            <person name="Sichtig H."/>
        </authorList>
    </citation>
    <scope>NUCLEOTIDE SEQUENCE [LARGE SCALE GENOMIC DNA]</scope>
    <source>
        <strain evidence="10">FDAARGOS_360</strain>
    </source>
</reference>
<evidence type="ECO:0000256" key="1">
    <source>
        <dbReference type="ARBA" id="ARBA00004141"/>
    </source>
</evidence>
<feature type="transmembrane region" description="Helical" evidence="7">
    <location>
        <begin position="436"/>
        <end position="457"/>
    </location>
</feature>
<keyword evidence="3 7" id="KW-0812">Transmembrane</keyword>
<evidence type="ECO:0000313" key="9">
    <source>
        <dbReference type="EMBL" id="TPP48046.1"/>
    </source>
</evidence>
<dbReference type="GO" id="GO:0016020">
    <property type="term" value="C:membrane"/>
    <property type="evidence" value="ECO:0007669"/>
    <property type="project" value="UniProtKB-SubCell"/>
</dbReference>
<feature type="transmembrane region" description="Helical" evidence="7">
    <location>
        <begin position="609"/>
        <end position="630"/>
    </location>
</feature>
<keyword evidence="2" id="KW-0813">Transport</keyword>
<dbReference type="Gene3D" id="1.20.1250.20">
    <property type="entry name" value="MFS general substrate transporter like domains"/>
    <property type="match status" value="2"/>
</dbReference>
<name>A0A504XGI5_LEIDO</name>
<keyword evidence="5 7" id="KW-0472">Membrane</keyword>
<dbReference type="VEuPathDB" id="TriTrypDB:LdCL_350033600"/>
<accession>A0A504XGI5</accession>
<gene>
    <name evidence="9" type="ORF">CGC20_15300</name>
</gene>
<evidence type="ECO:0000313" key="10">
    <source>
        <dbReference type="Proteomes" id="UP000318821"/>
    </source>
</evidence>
<feature type="transmembrane region" description="Helical" evidence="7">
    <location>
        <begin position="472"/>
        <end position="491"/>
    </location>
</feature>
<evidence type="ECO:0000256" key="7">
    <source>
        <dbReference type="SAM" id="Phobius"/>
    </source>
</evidence>
<dbReference type="EMBL" id="RHLD01000013">
    <property type="protein sequence ID" value="TPP48046.1"/>
    <property type="molecule type" value="Genomic_DNA"/>
</dbReference>
<dbReference type="VEuPathDB" id="TriTrypDB:LdCL_350033500"/>
<dbReference type="InterPro" id="IPR020846">
    <property type="entry name" value="MFS_dom"/>
</dbReference>